<dbReference type="Gene3D" id="3.40.50.300">
    <property type="entry name" value="P-loop containing nucleotide triphosphate hydrolases"/>
    <property type="match status" value="4"/>
</dbReference>
<comment type="caution">
    <text evidence="2">The sequence shown here is derived from an EMBL/GenBank/DDBJ whole genome shotgun (WGS) entry which is preliminary data.</text>
</comment>
<protein>
    <submittedName>
        <fullName evidence="2">Uncharacterized protein</fullName>
    </submittedName>
</protein>
<sequence>EILETFPDCKVILSERNEDCWVQSWVKQLEMTHALRATTTGIIALSLSQTAREMNHDVVDCCRTALLGSINPKSTCVFKKRYRMHNHRVKSIVPPEKLLVYNVKQGCKPLCDFLGCEVPTSAFPHENVKGEIVLKLSEMKTFERQVKWEVLKSFLGILFITAVIVICAGMNKTGTKSISEALRQLGFTVFDFPQQLPDFLDHWVDVFQNGAQPDAKRVYGNADAGVDIPGNLFWEEILEVFPDCKLILSERDEDSWVQSWVNQLQMIHAVRATTSAVIKLKLSQTARKMTEVVDSCLTALLGSMNPKSTCVFRKRYRMHNHRVKSIVPPEKLLVFNVKQGWKPLCDFLGCEVPTSAFPHENIKGEITVKPKQMETFERQVDWEVRKAGNMKVICAGMNKTGTKSISEALQQLGFTVFDAVPQQLLDFLDHWVDVFQNGTQPDVKRVYQNADAVVDIPGNLFWEEILETFPDCKVILSERDEDSWIQSWVNQLEMIQAARVGIRAFIAYKLSQTARKLRYVGNSCFTALLGSTNPKSTCVFRKRYRMHNHRVKSIVPPAKLLVFNVKQGWKPLCDFLGCEVPTSAFPHENIKGEILTKPVNMERLRQQVISEVRKGFFWILSIIVVIVASIGNMKVICAGMNKTGTKSISEALRQLGFMVYDWEEQLFDFLDYWVDVFQNGATPDVKQIYQDADAVEILEAFPDCKVILSERDEDSWIQSWVTQLETINDVRSRTANMLSQTCTTVTNIAHCSLVALFGSMNPKSIYVFRKRYRMHNHRVKSIVPPEKLLVFNAKQGWKPLCDFLGCEIPTSAFPHENVKGRLLKEIFQKTRYGQQVQREIQRTVFVIVSIIVVIVASLFILCFYC</sequence>
<keyword evidence="1" id="KW-0812">Transmembrane</keyword>
<evidence type="ECO:0000313" key="2">
    <source>
        <dbReference type="EMBL" id="CAH3174385.1"/>
    </source>
</evidence>
<feature type="transmembrane region" description="Helical" evidence="1">
    <location>
        <begin position="615"/>
        <end position="637"/>
    </location>
</feature>
<dbReference type="Proteomes" id="UP001159405">
    <property type="component" value="Unassembled WGS sequence"/>
</dbReference>
<evidence type="ECO:0000256" key="1">
    <source>
        <dbReference type="SAM" id="Phobius"/>
    </source>
</evidence>
<gene>
    <name evidence="2" type="ORF">PLOB_00015112</name>
</gene>
<feature type="non-terminal residue" evidence="2">
    <location>
        <position position="1"/>
    </location>
</feature>
<keyword evidence="3" id="KW-1185">Reference proteome</keyword>
<evidence type="ECO:0000313" key="3">
    <source>
        <dbReference type="Proteomes" id="UP001159405"/>
    </source>
</evidence>
<dbReference type="EMBL" id="CALNXK010000190">
    <property type="protein sequence ID" value="CAH3174385.1"/>
    <property type="molecule type" value="Genomic_DNA"/>
</dbReference>
<keyword evidence="1" id="KW-1133">Transmembrane helix</keyword>
<dbReference type="PANTHER" id="PTHR36978">
    <property type="entry name" value="P-LOOP CONTAINING NUCLEOTIDE TRIPHOSPHATE HYDROLASE"/>
    <property type="match status" value="1"/>
</dbReference>
<dbReference type="SUPFAM" id="SSF52540">
    <property type="entry name" value="P-loop containing nucleoside triphosphate hydrolases"/>
    <property type="match status" value="4"/>
</dbReference>
<name>A0ABN8R5V1_9CNID</name>
<keyword evidence="1" id="KW-0472">Membrane</keyword>
<feature type="transmembrane region" description="Helical" evidence="1">
    <location>
        <begin position="844"/>
        <end position="864"/>
    </location>
</feature>
<dbReference type="InterPro" id="IPR027417">
    <property type="entry name" value="P-loop_NTPase"/>
</dbReference>
<proteinExistence type="predicted"/>
<dbReference type="Pfam" id="PF17784">
    <property type="entry name" value="Sulfotransfer_4"/>
    <property type="match status" value="4"/>
</dbReference>
<accession>A0ABN8R5V1</accession>
<organism evidence="2 3">
    <name type="scientific">Porites lobata</name>
    <dbReference type="NCBI Taxonomy" id="104759"/>
    <lineage>
        <taxon>Eukaryota</taxon>
        <taxon>Metazoa</taxon>
        <taxon>Cnidaria</taxon>
        <taxon>Anthozoa</taxon>
        <taxon>Hexacorallia</taxon>
        <taxon>Scleractinia</taxon>
        <taxon>Fungiina</taxon>
        <taxon>Poritidae</taxon>
        <taxon>Porites</taxon>
    </lineage>
</organism>
<dbReference type="InterPro" id="IPR040632">
    <property type="entry name" value="Sulfotransfer_4"/>
</dbReference>
<dbReference type="PANTHER" id="PTHR36978:SF4">
    <property type="entry name" value="P-LOOP CONTAINING NUCLEOSIDE TRIPHOSPHATE HYDROLASE PROTEIN"/>
    <property type="match status" value="1"/>
</dbReference>
<reference evidence="2 3" key="1">
    <citation type="submission" date="2022-05" db="EMBL/GenBank/DDBJ databases">
        <authorList>
            <consortium name="Genoscope - CEA"/>
            <person name="William W."/>
        </authorList>
    </citation>
    <scope>NUCLEOTIDE SEQUENCE [LARGE SCALE GENOMIC DNA]</scope>
</reference>